<dbReference type="SUPFAM" id="SSF52540">
    <property type="entry name" value="P-loop containing nucleoside triphosphate hydrolases"/>
    <property type="match status" value="1"/>
</dbReference>
<feature type="transmembrane region" description="Helical" evidence="2">
    <location>
        <begin position="442"/>
        <end position="461"/>
    </location>
</feature>
<protein>
    <recommendedName>
        <fullName evidence="3">AAA+ ATPase domain-containing protein</fullName>
    </recommendedName>
</protein>
<dbReference type="EMBL" id="VBPA01000073">
    <property type="protein sequence ID" value="TMQ72175.1"/>
    <property type="molecule type" value="Genomic_DNA"/>
</dbReference>
<feature type="region of interest" description="Disordered" evidence="1">
    <location>
        <begin position="383"/>
        <end position="433"/>
    </location>
</feature>
<dbReference type="Gene3D" id="3.40.50.300">
    <property type="entry name" value="P-loop containing nucleotide triphosphate hydrolases"/>
    <property type="match status" value="1"/>
</dbReference>
<dbReference type="AlphaFoldDB" id="A0A538U8G3"/>
<feature type="compositionally biased region" description="Pro residues" evidence="1">
    <location>
        <begin position="481"/>
        <end position="492"/>
    </location>
</feature>
<keyword evidence="2" id="KW-1133">Transmembrane helix</keyword>
<sequence length="529" mass="55511">MPANLLGLRENPFAAGHDPRLIFESESRAANVAGFRQALGAGEPFILVTGEPGVGKTSLVTQVLSDEKAWSALITNPLLTRAELLEEICLRFGVDLPESVSKPRLLAELERHLTEIRRENETPVLVVDEAHDLSLELLEELRLLSNLEFKGQPLVQIVMVGLPALEARLAQPDLAQLRQRIGVHLRLEPLDGEGTWRYVHHRVAASGGDGPERFPDETCLEIHRLTRGVPRAINTLAGHALLVASRGSERVVTLPHVQAAAADSWLRNVADAPPAASAPAPAKPERVAQPKTPSGSDPGPATSAKEQKGPAKPASKSRPEPAASETSTAAVASAAPAAVPKPAAPRLSAADPDPAPEPGPPRVSGEAEVREWISRFVDPDNPIQIGVHAASSGGPFLEGPDPESEVDMEGAAPAASPVAPGQGREGRRAAPAWTRGMGRQSAWNTAAALALLVIATAVVIVPRIRSKAAAPADSAAVATSPAPPVERPPIPRRPLGDGGTASRSRAISILRGPARRARDSPSSRGSRAA</sequence>
<feature type="compositionally biased region" description="Low complexity" evidence="1">
    <location>
        <begin position="320"/>
        <end position="352"/>
    </location>
</feature>
<organism evidence="4 5">
    <name type="scientific">Eiseniibacteriota bacterium</name>
    <dbReference type="NCBI Taxonomy" id="2212470"/>
    <lineage>
        <taxon>Bacteria</taxon>
        <taxon>Candidatus Eiseniibacteriota</taxon>
    </lineage>
</organism>
<evidence type="ECO:0000259" key="3">
    <source>
        <dbReference type="SMART" id="SM00382"/>
    </source>
</evidence>
<gene>
    <name evidence="4" type="ORF">E6K80_03340</name>
</gene>
<evidence type="ECO:0000313" key="5">
    <source>
        <dbReference type="Proteomes" id="UP000319836"/>
    </source>
</evidence>
<name>A0A538U8G3_UNCEI</name>
<evidence type="ECO:0000313" key="4">
    <source>
        <dbReference type="EMBL" id="TMQ72175.1"/>
    </source>
</evidence>
<evidence type="ECO:0000256" key="1">
    <source>
        <dbReference type="SAM" id="MobiDB-lite"/>
    </source>
</evidence>
<feature type="compositionally biased region" description="Low complexity" evidence="1">
    <location>
        <begin position="470"/>
        <end position="480"/>
    </location>
</feature>
<evidence type="ECO:0000256" key="2">
    <source>
        <dbReference type="SAM" id="Phobius"/>
    </source>
</evidence>
<dbReference type="InterPro" id="IPR049945">
    <property type="entry name" value="AAA_22"/>
</dbReference>
<keyword evidence="2" id="KW-0812">Transmembrane</keyword>
<dbReference type="PANTHER" id="PTHR35894:SF1">
    <property type="entry name" value="PHOSPHORIBULOKINASE _ URIDINE KINASE FAMILY"/>
    <property type="match status" value="1"/>
</dbReference>
<dbReference type="Pfam" id="PF13401">
    <property type="entry name" value="AAA_22"/>
    <property type="match status" value="1"/>
</dbReference>
<dbReference type="InterPro" id="IPR027417">
    <property type="entry name" value="P-loop_NTPase"/>
</dbReference>
<dbReference type="InterPro" id="IPR052026">
    <property type="entry name" value="ExeA_AAA_ATPase_DNA-bind"/>
</dbReference>
<dbReference type="PANTHER" id="PTHR35894">
    <property type="entry name" value="GENERAL SECRETION PATHWAY PROTEIN A-RELATED"/>
    <property type="match status" value="1"/>
</dbReference>
<feature type="region of interest" description="Disordered" evidence="1">
    <location>
        <begin position="470"/>
        <end position="529"/>
    </location>
</feature>
<reference evidence="4 5" key="1">
    <citation type="journal article" date="2019" name="Nat. Microbiol.">
        <title>Mediterranean grassland soil C-N compound turnover is dependent on rainfall and depth, and is mediated by genomically divergent microorganisms.</title>
        <authorList>
            <person name="Diamond S."/>
            <person name="Andeer P.F."/>
            <person name="Li Z."/>
            <person name="Crits-Christoph A."/>
            <person name="Burstein D."/>
            <person name="Anantharaman K."/>
            <person name="Lane K.R."/>
            <person name="Thomas B.C."/>
            <person name="Pan C."/>
            <person name="Northen T.R."/>
            <person name="Banfield J.F."/>
        </authorList>
    </citation>
    <scope>NUCLEOTIDE SEQUENCE [LARGE SCALE GENOMIC DNA]</scope>
    <source>
        <strain evidence="4">WS_10</strain>
    </source>
</reference>
<comment type="caution">
    <text evidence="4">The sequence shown here is derived from an EMBL/GenBank/DDBJ whole genome shotgun (WGS) entry which is preliminary data.</text>
</comment>
<feature type="region of interest" description="Disordered" evidence="1">
    <location>
        <begin position="272"/>
        <end position="367"/>
    </location>
</feature>
<proteinExistence type="predicted"/>
<feature type="domain" description="AAA+ ATPase" evidence="3">
    <location>
        <begin position="42"/>
        <end position="191"/>
    </location>
</feature>
<accession>A0A538U8G3</accession>
<dbReference type="Proteomes" id="UP000319836">
    <property type="component" value="Unassembled WGS sequence"/>
</dbReference>
<dbReference type="SMART" id="SM00382">
    <property type="entry name" value="AAA"/>
    <property type="match status" value="1"/>
</dbReference>
<feature type="compositionally biased region" description="Low complexity" evidence="1">
    <location>
        <begin position="411"/>
        <end position="420"/>
    </location>
</feature>
<keyword evidence="2" id="KW-0472">Membrane</keyword>
<dbReference type="GO" id="GO:0016887">
    <property type="term" value="F:ATP hydrolysis activity"/>
    <property type="evidence" value="ECO:0007669"/>
    <property type="project" value="InterPro"/>
</dbReference>
<dbReference type="InterPro" id="IPR003593">
    <property type="entry name" value="AAA+_ATPase"/>
</dbReference>